<dbReference type="SUPFAM" id="SSF63829">
    <property type="entry name" value="Calcium-dependent phosphotriesterase"/>
    <property type="match status" value="1"/>
</dbReference>
<evidence type="ECO:0000313" key="5">
    <source>
        <dbReference type="EMBL" id="TMI80360.1"/>
    </source>
</evidence>
<dbReference type="PROSITE" id="PS51125">
    <property type="entry name" value="NHL"/>
    <property type="match status" value="1"/>
</dbReference>
<proteinExistence type="predicted"/>
<evidence type="ECO:0008006" key="7">
    <source>
        <dbReference type="Google" id="ProtNLM"/>
    </source>
</evidence>
<dbReference type="Gene3D" id="2.120.10.30">
    <property type="entry name" value="TolB, C-terminal domain"/>
    <property type="match status" value="1"/>
</dbReference>
<dbReference type="EMBL" id="VBAN01000265">
    <property type="protein sequence ID" value="TMI80360.1"/>
    <property type="molecule type" value="Genomic_DNA"/>
</dbReference>
<evidence type="ECO:0000256" key="1">
    <source>
        <dbReference type="ARBA" id="ARBA00022729"/>
    </source>
</evidence>
<dbReference type="AlphaFoldDB" id="A0A537JA47"/>
<evidence type="ECO:0000256" key="4">
    <source>
        <dbReference type="PROSITE-ProRule" id="PRU00504"/>
    </source>
</evidence>
<dbReference type="InterPro" id="IPR011042">
    <property type="entry name" value="6-blade_b-propeller_TolB-like"/>
</dbReference>
<evidence type="ECO:0000256" key="2">
    <source>
        <dbReference type="ARBA" id="ARBA00022737"/>
    </source>
</evidence>
<evidence type="ECO:0000256" key="3">
    <source>
        <dbReference type="ARBA" id="ARBA00023180"/>
    </source>
</evidence>
<reference evidence="5 6" key="1">
    <citation type="journal article" date="2019" name="Nat. Microbiol.">
        <title>Mediterranean grassland soil C-N compound turnover is dependent on rainfall and depth, and is mediated by genomically divergent microorganisms.</title>
        <authorList>
            <person name="Diamond S."/>
            <person name="Andeer P.F."/>
            <person name="Li Z."/>
            <person name="Crits-Christoph A."/>
            <person name="Burstein D."/>
            <person name="Anantharaman K."/>
            <person name="Lane K.R."/>
            <person name="Thomas B.C."/>
            <person name="Pan C."/>
            <person name="Northen T.R."/>
            <person name="Banfield J.F."/>
        </authorList>
    </citation>
    <scope>NUCLEOTIDE SEQUENCE [LARGE SCALE GENOMIC DNA]</scope>
    <source>
        <strain evidence="5">NP_6</strain>
    </source>
</reference>
<name>A0A537JA47_9BACT</name>
<protein>
    <recommendedName>
        <fullName evidence="7">Peptidylamidoglycolate lyase</fullName>
    </recommendedName>
</protein>
<keyword evidence="3" id="KW-0325">Glycoprotein</keyword>
<keyword evidence="2" id="KW-0677">Repeat</keyword>
<comment type="caution">
    <text evidence="5">The sequence shown here is derived from an EMBL/GenBank/DDBJ whole genome shotgun (WGS) entry which is preliminary data.</text>
</comment>
<sequence>MTSVGGGEYLFEVVEDWAGLPEGWSFQEVSGVGVDRRDRVFVFSRGAHPVIIFDRDGRFQGSWGEGLFTRPHAVTMGPDDTIYLTDDGDHTVRKCTLDGTVLLTIGVPGAPAPLRSGLPFNRCTHVAVAQDGSLYISDGYGNSRIHKFSPDGKHLFSWGEPGTDPGQFNLPHNIGIDREGYLYVADRENHRVQVFDPKGAFETQWNNLYRPCGLFIDRRDPRGERVYVGELGPSLPVSTGVPNLGARVGVYTLRNQRLARLGDRLPGTEPGRFVAPHSIAVDSRGDVYVGEVSWTMYGRQLDPPREVRSFQKLARAAGETGAAT</sequence>
<dbReference type="PANTHER" id="PTHR10680">
    <property type="entry name" value="PEPTIDYL-GLYCINE ALPHA-AMIDATING MONOOXYGENASE"/>
    <property type="match status" value="1"/>
</dbReference>
<feature type="repeat" description="NHL" evidence="4">
    <location>
        <begin position="155"/>
        <end position="198"/>
    </location>
</feature>
<organism evidence="5 6">
    <name type="scientific">Candidatus Segetimicrobium genomatis</name>
    <dbReference type="NCBI Taxonomy" id="2569760"/>
    <lineage>
        <taxon>Bacteria</taxon>
        <taxon>Bacillati</taxon>
        <taxon>Candidatus Sysuimicrobiota</taxon>
        <taxon>Candidatus Sysuimicrobiia</taxon>
        <taxon>Candidatus Sysuimicrobiales</taxon>
        <taxon>Candidatus Segetimicrobiaceae</taxon>
        <taxon>Candidatus Segetimicrobium</taxon>
    </lineage>
</organism>
<dbReference type="Proteomes" id="UP000318093">
    <property type="component" value="Unassembled WGS sequence"/>
</dbReference>
<evidence type="ECO:0000313" key="6">
    <source>
        <dbReference type="Proteomes" id="UP000318093"/>
    </source>
</evidence>
<dbReference type="Pfam" id="PF01436">
    <property type="entry name" value="NHL"/>
    <property type="match status" value="2"/>
</dbReference>
<dbReference type="PANTHER" id="PTHR10680:SF38">
    <property type="entry name" value="BLL1368 PROTEIN"/>
    <property type="match status" value="1"/>
</dbReference>
<keyword evidence="1" id="KW-0732">Signal</keyword>
<dbReference type="CDD" id="cd14958">
    <property type="entry name" value="NHL_PAL_like"/>
    <property type="match status" value="1"/>
</dbReference>
<dbReference type="InterPro" id="IPR001258">
    <property type="entry name" value="NHL_repeat"/>
</dbReference>
<gene>
    <name evidence="5" type="ORF">E6H03_08555</name>
</gene>
<accession>A0A537JA47</accession>